<evidence type="ECO:0000256" key="6">
    <source>
        <dbReference type="ARBA" id="ARBA00023316"/>
    </source>
</evidence>
<dbReference type="PANTHER" id="PTHR21581:SF6">
    <property type="entry name" value="TRAFFICKING PROTEIN PARTICLE COMPLEX SUBUNIT 12"/>
    <property type="match status" value="1"/>
</dbReference>
<dbReference type="GO" id="GO:0009002">
    <property type="term" value="F:serine-type D-Ala-D-Ala carboxypeptidase activity"/>
    <property type="evidence" value="ECO:0007669"/>
    <property type="project" value="InterPro"/>
</dbReference>
<dbReference type="Gene3D" id="3.40.710.10">
    <property type="entry name" value="DD-peptidase/beta-lactamase superfamily"/>
    <property type="match status" value="1"/>
</dbReference>
<evidence type="ECO:0000256" key="3">
    <source>
        <dbReference type="ARBA" id="ARBA00022801"/>
    </source>
</evidence>
<keyword evidence="4" id="KW-0133">Cell shape</keyword>
<evidence type="ECO:0000256" key="4">
    <source>
        <dbReference type="ARBA" id="ARBA00022960"/>
    </source>
</evidence>
<keyword evidence="11" id="KW-1133">Transmembrane helix</keyword>
<evidence type="ECO:0000256" key="1">
    <source>
        <dbReference type="ARBA" id="ARBA00007164"/>
    </source>
</evidence>
<feature type="domain" description="Peptidase S11 D-alanyl-D-alanine carboxypeptidase A N-terminal" evidence="12">
    <location>
        <begin position="37"/>
        <end position="269"/>
    </location>
</feature>
<feature type="transmembrane region" description="Helical" evidence="11">
    <location>
        <begin position="422"/>
        <end position="451"/>
    </location>
</feature>
<evidence type="ECO:0000256" key="7">
    <source>
        <dbReference type="PIRSR" id="PIRSR618044-1"/>
    </source>
</evidence>
<sequence length="495" mass="55137">MRNKGRIVYSILCFLLFFLLPLSDSIKVYAATWGSVELTGESAVLMDADTGAILFSKNGEEKGYPASITKVLTALVVLDHCNLDEKVTFSHDAVYNVDAGSSNAQIEAGDVLTVNDCLHALLLKSANESANALAEHVAGSREAFAEMMNVKAKELGCTGSHFDNPSGLFSENHYTTAKDMALIAVAAFQNEKFLDIEKNLRHTLNGLQRLPEGNTIYMEHKMMLPDSRFYDKRVVAGKTGFTKNSGNTLLTLAKEGDRRLVTVVLGDKTPYHYIDTKALLDLGFLETEQQELEDSANYLERIRLEAVKQGYITAEDKLHFSGKVLLSLPKEASQEGLEFQFLLPKTEETEDTSADDMTANEESPTTGSDASVSSGSSIRRLKENALPELVFLLDGRMVGKASLYKEQNIRVMFEEASPKTKAAFFAVTISGVTVIIAILAFLFGGGALYGAKNIVDERKRRKKWKERRKKRLEEMKISEEEFRKLMEERKKRKKH</sequence>
<dbReference type="SUPFAM" id="SSF56601">
    <property type="entry name" value="beta-lactamase/transpeptidase-like"/>
    <property type="match status" value="1"/>
</dbReference>
<dbReference type="GO" id="GO:0008360">
    <property type="term" value="P:regulation of cell shape"/>
    <property type="evidence" value="ECO:0007669"/>
    <property type="project" value="UniProtKB-KW"/>
</dbReference>
<feature type="region of interest" description="Disordered" evidence="10">
    <location>
        <begin position="347"/>
        <end position="376"/>
    </location>
</feature>
<dbReference type="AlphaFoldDB" id="A0A930DPM6"/>
<keyword evidence="6" id="KW-0961">Cell wall biogenesis/degradation</keyword>
<reference evidence="13" key="1">
    <citation type="submission" date="2020-04" db="EMBL/GenBank/DDBJ databases">
        <title>Deep metagenomics examines the oral microbiome during advanced dental caries in children, revealing novel taxa and co-occurrences with host molecules.</title>
        <authorList>
            <person name="Baker J.L."/>
            <person name="Morton J.T."/>
            <person name="Dinis M."/>
            <person name="Alvarez R."/>
            <person name="Tran N.C."/>
            <person name="Knight R."/>
            <person name="Edlund A."/>
        </authorList>
    </citation>
    <scope>NUCLEOTIDE SEQUENCE</scope>
    <source>
        <strain evidence="13">JCVI_24_bin.2</strain>
    </source>
</reference>
<protein>
    <submittedName>
        <fullName evidence="13">D-alanyl-D-alanine carboxypeptidase</fullName>
    </submittedName>
</protein>
<evidence type="ECO:0000256" key="8">
    <source>
        <dbReference type="PIRSR" id="PIRSR618044-2"/>
    </source>
</evidence>
<evidence type="ECO:0000256" key="9">
    <source>
        <dbReference type="RuleBase" id="RU004016"/>
    </source>
</evidence>
<evidence type="ECO:0000259" key="12">
    <source>
        <dbReference type="Pfam" id="PF00768"/>
    </source>
</evidence>
<evidence type="ECO:0000256" key="2">
    <source>
        <dbReference type="ARBA" id="ARBA00022729"/>
    </source>
</evidence>
<dbReference type="EMBL" id="JABZRD010000236">
    <property type="protein sequence ID" value="MBF1283764.1"/>
    <property type="molecule type" value="Genomic_DNA"/>
</dbReference>
<dbReference type="InterPro" id="IPR018044">
    <property type="entry name" value="Peptidase_S11"/>
</dbReference>
<keyword evidence="13" id="KW-0645">Protease</keyword>
<dbReference type="Pfam" id="PF00768">
    <property type="entry name" value="Peptidase_S11"/>
    <property type="match status" value="1"/>
</dbReference>
<dbReference type="PANTHER" id="PTHR21581">
    <property type="entry name" value="D-ALANYL-D-ALANINE CARBOXYPEPTIDASE"/>
    <property type="match status" value="1"/>
</dbReference>
<dbReference type="GO" id="GO:0006508">
    <property type="term" value="P:proteolysis"/>
    <property type="evidence" value="ECO:0007669"/>
    <property type="project" value="InterPro"/>
</dbReference>
<feature type="binding site" evidence="8">
    <location>
        <position position="238"/>
    </location>
    <ligand>
        <name>substrate</name>
    </ligand>
</feature>
<keyword evidence="11" id="KW-0472">Membrane</keyword>
<keyword evidence="5" id="KW-0573">Peptidoglycan synthesis</keyword>
<gene>
    <name evidence="13" type="ORF">HXM93_04425</name>
</gene>
<evidence type="ECO:0000256" key="11">
    <source>
        <dbReference type="SAM" id="Phobius"/>
    </source>
</evidence>
<feature type="active site" evidence="7">
    <location>
        <position position="125"/>
    </location>
</feature>
<accession>A0A930DPM6</accession>
<keyword evidence="2" id="KW-0732">Signal</keyword>
<dbReference type="InterPro" id="IPR001967">
    <property type="entry name" value="Peptidase_S11_N"/>
</dbReference>
<dbReference type="InterPro" id="IPR012338">
    <property type="entry name" value="Beta-lactam/transpept-like"/>
</dbReference>
<dbReference type="GO" id="GO:0071555">
    <property type="term" value="P:cell wall organization"/>
    <property type="evidence" value="ECO:0007669"/>
    <property type="project" value="UniProtKB-KW"/>
</dbReference>
<dbReference type="PRINTS" id="PR00725">
    <property type="entry name" value="DADACBPTASE1"/>
</dbReference>
<evidence type="ECO:0000313" key="14">
    <source>
        <dbReference type="Proteomes" id="UP000709351"/>
    </source>
</evidence>
<comment type="similarity">
    <text evidence="1 9">Belongs to the peptidase S11 family.</text>
</comment>
<proteinExistence type="inferred from homology"/>
<feature type="active site" description="Proton acceptor" evidence="7">
    <location>
        <position position="67"/>
    </location>
</feature>
<dbReference type="Proteomes" id="UP000709351">
    <property type="component" value="Unassembled WGS sequence"/>
</dbReference>
<evidence type="ECO:0000256" key="5">
    <source>
        <dbReference type="ARBA" id="ARBA00022984"/>
    </source>
</evidence>
<comment type="caution">
    <text evidence="13">The sequence shown here is derived from an EMBL/GenBank/DDBJ whole genome shotgun (WGS) entry which is preliminary data.</text>
</comment>
<keyword evidence="3" id="KW-0378">Hydrolase</keyword>
<feature type="active site" description="Proton acceptor" evidence="7">
    <location>
        <position position="70"/>
    </location>
</feature>
<evidence type="ECO:0000313" key="13">
    <source>
        <dbReference type="EMBL" id="MBF1283764.1"/>
    </source>
</evidence>
<dbReference type="GO" id="GO:0009252">
    <property type="term" value="P:peptidoglycan biosynthetic process"/>
    <property type="evidence" value="ECO:0007669"/>
    <property type="project" value="UniProtKB-KW"/>
</dbReference>
<evidence type="ECO:0000256" key="10">
    <source>
        <dbReference type="SAM" id="MobiDB-lite"/>
    </source>
</evidence>
<keyword evidence="11" id="KW-0812">Transmembrane</keyword>
<organism evidence="13 14">
    <name type="scientific">Oribacterium parvum</name>
    <dbReference type="NCBI Taxonomy" id="1501329"/>
    <lineage>
        <taxon>Bacteria</taxon>
        <taxon>Bacillati</taxon>
        <taxon>Bacillota</taxon>
        <taxon>Clostridia</taxon>
        <taxon>Lachnospirales</taxon>
        <taxon>Lachnospiraceae</taxon>
        <taxon>Oribacterium</taxon>
    </lineage>
</organism>
<name>A0A930DPM6_9FIRM</name>
<keyword evidence="13" id="KW-0121">Carboxypeptidase</keyword>